<feature type="compositionally biased region" description="Basic and acidic residues" evidence="1">
    <location>
        <begin position="33"/>
        <end position="47"/>
    </location>
</feature>
<evidence type="ECO:0000313" key="2">
    <source>
        <dbReference type="EMBL" id="CAH3199378.1"/>
    </source>
</evidence>
<evidence type="ECO:0000313" key="3">
    <source>
        <dbReference type="Proteomes" id="UP001159427"/>
    </source>
</evidence>
<feature type="non-terminal residue" evidence="2">
    <location>
        <position position="1"/>
    </location>
</feature>
<dbReference type="Proteomes" id="UP001159427">
    <property type="component" value="Unassembled WGS sequence"/>
</dbReference>
<comment type="caution">
    <text evidence="2">The sequence shown here is derived from an EMBL/GenBank/DDBJ whole genome shotgun (WGS) entry which is preliminary data.</text>
</comment>
<sequence length="92" mass="10517">LRRSYDERFSWEGQCQALVDRMWKMVYGLGKTKDDDVSRNDCEKDTSTEPIAGVEKNQEDDVPQNDCEKDAATGPMAGEPFFIVLQQIIREA</sequence>
<evidence type="ECO:0000256" key="1">
    <source>
        <dbReference type="SAM" id="MobiDB-lite"/>
    </source>
</evidence>
<proteinExistence type="predicted"/>
<reference evidence="2 3" key="1">
    <citation type="submission" date="2022-05" db="EMBL/GenBank/DDBJ databases">
        <authorList>
            <consortium name="Genoscope - CEA"/>
            <person name="William W."/>
        </authorList>
    </citation>
    <scope>NUCLEOTIDE SEQUENCE [LARGE SCALE GENOMIC DNA]</scope>
</reference>
<protein>
    <submittedName>
        <fullName evidence="2">Uncharacterized protein</fullName>
    </submittedName>
</protein>
<feature type="non-terminal residue" evidence="2">
    <location>
        <position position="92"/>
    </location>
</feature>
<feature type="region of interest" description="Disordered" evidence="1">
    <location>
        <begin position="33"/>
        <end position="74"/>
    </location>
</feature>
<dbReference type="EMBL" id="CALNXI010007639">
    <property type="protein sequence ID" value="CAH3199378.1"/>
    <property type="molecule type" value="Genomic_DNA"/>
</dbReference>
<keyword evidence="3" id="KW-1185">Reference proteome</keyword>
<gene>
    <name evidence="2" type="ORF">PEVE_00040945</name>
</gene>
<organism evidence="2 3">
    <name type="scientific">Porites evermanni</name>
    <dbReference type="NCBI Taxonomy" id="104178"/>
    <lineage>
        <taxon>Eukaryota</taxon>
        <taxon>Metazoa</taxon>
        <taxon>Cnidaria</taxon>
        <taxon>Anthozoa</taxon>
        <taxon>Hexacorallia</taxon>
        <taxon>Scleractinia</taxon>
        <taxon>Fungiina</taxon>
        <taxon>Poritidae</taxon>
        <taxon>Porites</taxon>
    </lineage>
</organism>
<name>A0ABN8T518_9CNID</name>
<accession>A0ABN8T518</accession>